<sequence length="211" mass="24376">MQANKTIYLNEHPLIISENIDAIPSNVAGAKIYTNPDTEKIEKVLEKMETGKREAAIFLTDDVRQLFKKVALHFTVLVAGGGLITNTAGEVLLMFRRGKWDLPKGKQDPGEDLETCAIREVAEETGLHSITLQHKITETFHYYPMKSKKVLKHTHWYRMQFTGTELTVPQIEEDIQDIQWVKPENIEKYLKYSYENIREVFREEKIIASLI</sequence>
<dbReference type="PROSITE" id="PS51462">
    <property type="entry name" value="NUDIX"/>
    <property type="match status" value="1"/>
</dbReference>
<keyword evidence="2 3" id="KW-0378">Hydrolase</keyword>
<keyword evidence="5" id="KW-1185">Reference proteome</keyword>
<dbReference type="PROSITE" id="PS00893">
    <property type="entry name" value="NUDIX_BOX"/>
    <property type="match status" value="1"/>
</dbReference>
<name>A0A3S1CN35_9BACT</name>
<dbReference type="PANTHER" id="PTHR43046">
    <property type="entry name" value="GDP-MANNOSE MANNOSYL HYDROLASE"/>
    <property type="match status" value="1"/>
</dbReference>
<evidence type="ECO:0000313" key="5">
    <source>
        <dbReference type="Proteomes" id="UP000281028"/>
    </source>
</evidence>
<comment type="caution">
    <text evidence="4">The sequence shown here is derived from an EMBL/GenBank/DDBJ whole genome shotgun (WGS) entry which is preliminary data.</text>
</comment>
<dbReference type="EMBL" id="RIAR02000001">
    <property type="protein sequence ID" value="NSL91097.1"/>
    <property type="molecule type" value="Genomic_DNA"/>
</dbReference>
<evidence type="ECO:0000256" key="3">
    <source>
        <dbReference type="RuleBase" id="RU003476"/>
    </source>
</evidence>
<evidence type="ECO:0000313" key="4">
    <source>
        <dbReference type="EMBL" id="NSL91097.1"/>
    </source>
</evidence>
<accession>A0A3S1CN35</accession>
<organism evidence="4 5">
    <name type="scientific">Chitinophaga solisilvae</name>
    <dbReference type="NCBI Taxonomy" id="1233460"/>
    <lineage>
        <taxon>Bacteria</taxon>
        <taxon>Pseudomonadati</taxon>
        <taxon>Bacteroidota</taxon>
        <taxon>Chitinophagia</taxon>
        <taxon>Chitinophagales</taxon>
        <taxon>Chitinophagaceae</taxon>
        <taxon>Chitinophaga</taxon>
    </lineage>
</organism>
<dbReference type="Gene3D" id="3.90.79.10">
    <property type="entry name" value="Nucleoside Triphosphate Pyrophosphohydrolase"/>
    <property type="match status" value="1"/>
</dbReference>
<comment type="similarity">
    <text evidence="3">Belongs to the Nudix hydrolase family.</text>
</comment>
<dbReference type="InterPro" id="IPR020084">
    <property type="entry name" value="NUDIX_hydrolase_CS"/>
</dbReference>
<reference evidence="4" key="1">
    <citation type="submission" date="2020-05" db="EMBL/GenBank/DDBJ databases">
        <title>Chitinophaga laudate sp. nov., isolated from a tropical peat swamp.</title>
        <authorList>
            <person name="Goh C.B.S."/>
            <person name="Lee M.S."/>
            <person name="Parimannan S."/>
            <person name="Pasbakhsh P."/>
            <person name="Yule C.M."/>
            <person name="Rajandas H."/>
            <person name="Loke S."/>
            <person name="Croft L."/>
            <person name="Tan J.B.L."/>
        </authorList>
    </citation>
    <scope>NUCLEOTIDE SEQUENCE</scope>
    <source>
        <strain evidence="4">Mgbs1</strain>
    </source>
</reference>
<dbReference type="InterPro" id="IPR020476">
    <property type="entry name" value="Nudix_hydrolase"/>
</dbReference>
<dbReference type="Pfam" id="PF00293">
    <property type="entry name" value="NUDIX"/>
    <property type="match status" value="1"/>
</dbReference>
<dbReference type="CDD" id="cd03673">
    <property type="entry name" value="NUDIX_Ap6A_hydrolase"/>
    <property type="match status" value="1"/>
</dbReference>
<comment type="cofactor">
    <cofactor evidence="1">
        <name>Mg(2+)</name>
        <dbReference type="ChEBI" id="CHEBI:18420"/>
    </cofactor>
</comment>
<dbReference type="PRINTS" id="PR00502">
    <property type="entry name" value="NUDIXFAMILY"/>
</dbReference>
<protein>
    <submittedName>
        <fullName evidence="4">NUDIX domain-containing protein</fullName>
    </submittedName>
</protein>
<evidence type="ECO:0000256" key="1">
    <source>
        <dbReference type="ARBA" id="ARBA00001946"/>
    </source>
</evidence>
<dbReference type="SUPFAM" id="SSF55811">
    <property type="entry name" value="Nudix"/>
    <property type="match status" value="1"/>
</dbReference>
<dbReference type="AlphaFoldDB" id="A0A3S1CN35"/>
<evidence type="ECO:0000256" key="2">
    <source>
        <dbReference type="ARBA" id="ARBA00022801"/>
    </source>
</evidence>
<proteinExistence type="inferred from homology"/>
<dbReference type="OrthoDB" id="9816289at2"/>
<dbReference type="Proteomes" id="UP000281028">
    <property type="component" value="Unassembled WGS sequence"/>
</dbReference>
<dbReference type="GO" id="GO:0016787">
    <property type="term" value="F:hydrolase activity"/>
    <property type="evidence" value="ECO:0007669"/>
    <property type="project" value="UniProtKB-KW"/>
</dbReference>
<gene>
    <name evidence="4" type="ORF">ECE50_030015</name>
</gene>
<dbReference type="InterPro" id="IPR015797">
    <property type="entry name" value="NUDIX_hydrolase-like_dom_sf"/>
</dbReference>
<dbReference type="InterPro" id="IPR000086">
    <property type="entry name" value="NUDIX_hydrolase_dom"/>
</dbReference>
<dbReference type="PANTHER" id="PTHR43046:SF14">
    <property type="entry name" value="MUTT_NUDIX FAMILY PROTEIN"/>
    <property type="match status" value="1"/>
</dbReference>